<dbReference type="Proteomes" id="UP000030595">
    <property type="component" value="Unassembled WGS sequence"/>
</dbReference>
<accession>A0A0A3JT18</accession>
<comment type="caution">
    <text evidence="2">The sequence shown here is derived from an EMBL/GenBank/DDBJ whole genome shotgun (WGS) entry which is preliminary data.</text>
</comment>
<dbReference type="InterPro" id="IPR007855">
    <property type="entry name" value="RDRP"/>
</dbReference>
<gene>
    <name evidence="2" type="ORF">CD30_13020</name>
</gene>
<organism evidence="2 3">
    <name type="scientific">Ureibacillus massiliensis 4400831 = CIP 108448 = CCUG 49529</name>
    <dbReference type="NCBI Taxonomy" id="1211035"/>
    <lineage>
        <taxon>Bacteria</taxon>
        <taxon>Bacillati</taxon>
        <taxon>Bacillota</taxon>
        <taxon>Bacilli</taxon>
        <taxon>Bacillales</taxon>
        <taxon>Caryophanaceae</taxon>
        <taxon>Ureibacillus</taxon>
    </lineage>
</organism>
<reference evidence="2 3" key="1">
    <citation type="submission" date="2014-02" db="EMBL/GenBank/DDBJ databases">
        <title>Draft genome sequence of Lysinibacillus massiliensis CCUG 49529.</title>
        <authorList>
            <person name="Zhang F."/>
            <person name="Wang G."/>
            <person name="Zhang L."/>
        </authorList>
    </citation>
    <scope>NUCLEOTIDE SEQUENCE [LARGE SCALE GENOMIC DNA]</scope>
    <source>
        <strain evidence="2 3">CCUG 49529</strain>
    </source>
</reference>
<dbReference type="EMBL" id="JPVQ01000024">
    <property type="protein sequence ID" value="KGR90167.1"/>
    <property type="molecule type" value="Genomic_DNA"/>
</dbReference>
<dbReference type="AlphaFoldDB" id="A0A0A3JT18"/>
<sequence length="1102" mass="127855">MALKRRQFHIRQYKFTDVKDDNGVLTFPSDAAIEHQNSENILYETLYRLLNKTYDTSEGAKNTLPELFILNANSIDEKDDDQVLRYKKIMSDGVDIDNIHYIRFGKSSSMAMNQRTLFVCSDLHTKLKETITLGKQPNETVISKYETAIGLTLSSINLVKDLPRICIVKDFETSLVADVKVVSKFELREEDQEEYQVFAKLEQEEVARKEAFVEKWDEIKESRDFLSNTPLYVGENAKSKSAWEREGRRVKVEELDKPEGHKVIKKENKRYPVYKEEQTEEIPNIISKFNVGYDVKLLENHENEITPFDGQGFISFEYARKLSKKLKLKYTSNAFQIRMPYIKGLMITYDLKSWFKEKEVTHIIDLWDNLIDITNLDIIMTESCFKAKLEALGEDVKQKWLFSNMDEYMKLIENYGHRYIGIANYAKSAKLTDLYTPLTYQFINSLDIDYEKLTALNTDIAQLYLDILHHGDVASVKAFLNMIKHEGNEEDVFHTDIAKAIDINERMIFDPRVQVFLRRQILRSFKELAIGRVPVKGDYKFVTGDCVALAEWITYNDKEKVVGFLQSDEFYCNGKSGQYVMMRNPLTSWHEVKKANFVSSNNRYVEHLNNVIQFNAGKDLTMAQLSGCDFDGDKVLLTNEPLIYESVIEDFVIVNIDDKTTANAKPYNLDSIIEFELKNLSNETALVTNIGTYFQTLALEEGNLRDRELEIATCKQLQAEFIDSVKKGTNPTIPAILLEVANKKPFFQKFIYGGEEYKYLKIKSPLNRLAMSLDKWLKKQEEKKVFITEYLDIDTMELITDMSKVDQKSFFELTKKIAPIYNDYAKAKGELWKEEKQINKLRMSDKERDQLEHINKQYKDLYEKTRKKCVAVCDNESVLATICTYIEYRYSKQSSENSKLVSRTKSYIFPWIMAPEGIMENLKTHEDEIKVDIVEVPQLNGLEKEYEGIVSVVNCSASIDDVQFETKLADGNYRLFNQIGYHFIDYDHQRKTNVETLSSDVIKKTNEESSIEPLKNYKCRLLGNITDGYSVSERINHQIISLNMNGNYLGIYLGNEYICGIAQESYTNLEKKIMLENYIGQSFKVSVEKINTKSLTVYLNSL</sequence>
<dbReference type="GO" id="GO:0003968">
    <property type="term" value="F:RNA-directed RNA polymerase activity"/>
    <property type="evidence" value="ECO:0007669"/>
    <property type="project" value="InterPro"/>
</dbReference>
<dbReference type="PANTHER" id="PTHR23079">
    <property type="entry name" value="RNA-DEPENDENT RNA POLYMERASE"/>
    <property type="match status" value="1"/>
</dbReference>
<proteinExistence type="predicted"/>
<dbReference type="Pfam" id="PF05183">
    <property type="entry name" value="RdRP"/>
    <property type="match status" value="1"/>
</dbReference>
<dbReference type="eggNOG" id="ENOG5032RIU">
    <property type="taxonomic scope" value="Bacteria"/>
</dbReference>
<evidence type="ECO:0000313" key="3">
    <source>
        <dbReference type="Proteomes" id="UP000030595"/>
    </source>
</evidence>
<evidence type="ECO:0000259" key="1">
    <source>
        <dbReference type="Pfam" id="PF05183"/>
    </source>
</evidence>
<protein>
    <recommendedName>
        <fullName evidence="1">RDRP core domain-containing protein</fullName>
    </recommendedName>
</protein>
<name>A0A0A3JT18_9BACL</name>
<dbReference type="PANTHER" id="PTHR23079:SF55">
    <property type="entry name" value="RNA-DIRECTED RNA POLYMERASE"/>
    <property type="match status" value="1"/>
</dbReference>
<dbReference type="InterPro" id="IPR057596">
    <property type="entry name" value="RDRP_core"/>
</dbReference>
<dbReference type="OrthoDB" id="1891855at2"/>
<dbReference type="GO" id="GO:0030422">
    <property type="term" value="P:siRNA processing"/>
    <property type="evidence" value="ECO:0007669"/>
    <property type="project" value="TreeGrafter"/>
</dbReference>
<feature type="domain" description="RDRP core" evidence="1">
    <location>
        <begin position="294"/>
        <end position="749"/>
    </location>
</feature>
<dbReference type="GO" id="GO:0003723">
    <property type="term" value="F:RNA binding"/>
    <property type="evidence" value="ECO:0007669"/>
    <property type="project" value="UniProtKB-KW"/>
</dbReference>
<keyword evidence="3" id="KW-1185">Reference proteome</keyword>
<dbReference type="RefSeq" id="WP_036177521.1">
    <property type="nucleotide sequence ID" value="NZ_AVCZ01000024.1"/>
</dbReference>
<evidence type="ECO:0000313" key="2">
    <source>
        <dbReference type="EMBL" id="KGR90167.1"/>
    </source>
</evidence>